<protein>
    <submittedName>
        <fullName evidence="2">Uncharacterized protein</fullName>
    </submittedName>
</protein>
<organism evidence="2">
    <name type="scientific">Burkholderia contaminans</name>
    <dbReference type="NCBI Taxonomy" id="488447"/>
    <lineage>
        <taxon>Bacteria</taxon>
        <taxon>Pseudomonadati</taxon>
        <taxon>Pseudomonadota</taxon>
        <taxon>Betaproteobacteria</taxon>
        <taxon>Burkholderiales</taxon>
        <taxon>Burkholderiaceae</taxon>
        <taxon>Burkholderia</taxon>
        <taxon>Burkholderia cepacia complex</taxon>
    </lineage>
</organism>
<accession>A0A286P5C9</accession>
<evidence type="ECO:0000313" key="2">
    <source>
        <dbReference type="EMBL" id="BBA37996.1"/>
    </source>
</evidence>
<dbReference type="EMBL" id="AP018357">
    <property type="protein sequence ID" value="BBA37996.1"/>
    <property type="molecule type" value="Genomic_DNA"/>
</dbReference>
<proteinExistence type="predicted"/>
<reference evidence="2" key="2">
    <citation type="journal article" date="2017" name="Genome Announc.">
        <title>High-Quality Draft Genome Sequence of Burkholderia contaminans CH-1, a Gram-Negative Bacterium That Metabolizes 2-Azahypoxanthine, a Plant Growth-Regulating Compound.</title>
        <authorList>
            <person name="Choi J.-H."/>
            <person name="Sugiura H."/>
            <person name="Moriuchi R."/>
            <person name="Kawagishi H."/>
            <person name="Dohra H."/>
        </authorList>
    </citation>
    <scope>NUCLEOTIDE SEQUENCE</scope>
    <source>
        <strain evidence="2">CH-1</strain>
    </source>
</reference>
<evidence type="ECO:0000256" key="1">
    <source>
        <dbReference type="SAM" id="MobiDB-lite"/>
    </source>
</evidence>
<dbReference type="AlphaFoldDB" id="A0A286P5C9"/>
<gene>
    <name evidence="2" type="ORF">BCCH1_04120</name>
</gene>
<name>A0A286P5C9_9BURK</name>
<reference evidence="2" key="1">
    <citation type="journal article" date="2016" name="Biosci. Biotechnol. Biochem.">
        <title>Bioconversion of AHX to AOH by resting cells of Burkholderia contaminans CH-1.</title>
        <authorList>
            <person name="Choi J.H."/>
            <person name="Kikuchi A."/>
            <person name="Pumkaeo P."/>
            <person name="Hirai H."/>
            <person name="Tokuyama S."/>
            <person name="Kawagishi H."/>
        </authorList>
    </citation>
    <scope>NUCLEOTIDE SEQUENCE</scope>
    <source>
        <strain evidence="2">CH-1</strain>
    </source>
</reference>
<sequence length="95" mass="10134">MYASIAPPGPACEIDAPDATNRPVPIEPPIAIIRRWRACSARWRDGFAGGEPEGRGESGRAFECMAGAGRCLRDCFSVTKRDALPAAGRAAVMRC</sequence>
<feature type="region of interest" description="Disordered" evidence="1">
    <location>
        <begin position="1"/>
        <end position="20"/>
    </location>
</feature>